<feature type="region of interest" description="Disordered" evidence="1">
    <location>
        <begin position="397"/>
        <end position="429"/>
    </location>
</feature>
<dbReference type="InterPro" id="IPR003598">
    <property type="entry name" value="Ig_sub2"/>
</dbReference>
<dbReference type="SUPFAM" id="SSF48726">
    <property type="entry name" value="Immunoglobulin"/>
    <property type="match status" value="2"/>
</dbReference>
<reference evidence="4" key="1">
    <citation type="submission" date="2025-08" db="UniProtKB">
        <authorList>
            <consortium name="RefSeq"/>
        </authorList>
    </citation>
    <scope>IDENTIFICATION</scope>
</reference>
<feature type="compositionally biased region" description="Polar residues" evidence="1">
    <location>
        <begin position="120"/>
        <end position="144"/>
    </location>
</feature>
<protein>
    <submittedName>
        <fullName evidence="4">Palladin-like</fullName>
    </submittedName>
</protein>
<feature type="domain" description="Ig-like" evidence="2">
    <location>
        <begin position="313"/>
        <end position="402"/>
    </location>
</feature>
<dbReference type="PROSITE" id="PS50835">
    <property type="entry name" value="IG_LIKE"/>
    <property type="match status" value="2"/>
</dbReference>
<feature type="domain" description="Ig-like" evidence="2">
    <location>
        <begin position="481"/>
        <end position="577"/>
    </location>
</feature>
<sequence length="601" mass="65460">MQDTSCGQPVPFSVIMKEPHPFEKSTYVGNYENNSEDSSCYELFYDSLSDIQDGDFSHELSAFLSEDEKNKSLELAHKAINSVEEEVKQECSYLNSSPNSPENASSGQARAHDSYPSKRNCATRSTSLCPSSQTPSEQQDQNAHPQEKNGILNVTGKQASAFPLLPARPSFIRTLKNAERHSLNGQKVSPKSKSVLTSNVHVKNKLCDKAATLIEELSSIFHEAAKMKVESPNGNSSSPDSGYLSPKSKQLALSNSLKNSVFETSLEITPKSEIPEVAQVKECVLQRKEDSQAGETVSQNEIAKESQNQLSPPRFIQKLRSQEILEGSKVLLQCRIAGNPVPQIRWFCEGKELQNSPDIQICSESGGLQTLIIAEAFEDDTGRYCCLASNSLGSSSSSAELFVEGGSSSDSDSEHFKTKSGAMPQAQKKSTSVSLTIGLSSPKSGITTAVIQPISVPNQQVQSPTLHLCKLDGSKPSHAAPIFTKELQNSTANEGQVVVFECRVRGAPSLHVLWFRQGVEIHDSPDFRILQKKPRSTAEPEEICTLVIAETFPEDAGIFACMASNDYGSVTSTAKLTVLSEFLDGAKCTNDNGYHCHVFHP</sequence>
<dbReference type="Pfam" id="PF07679">
    <property type="entry name" value="I-set"/>
    <property type="match status" value="2"/>
</dbReference>
<feature type="region of interest" description="Disordered" evidence="1">
    <location>
        <begin position="91"/>
        <end position="146"/>
    </location>
</feature>
<dbReference type="KEGG" id="nss:113419450"/>
<dbReference type="PANTHER" id="PTHR47633:SF10">
    <property type="entry name" value="PALLADIN, CYTOSKELETAL ASSOCIATED PROTEIN"/>
    <property type="match status" value="1"/>
</dbReference>
<dbReference type="InterPro" id="IPR036179">
    <property type="entry name" value="Ig-like_dom_sf"/>
</dbReference>
<dbReference type="Proteomes" id="UP000504612">
    <property type="component" value="Unplaced"/>
</dbReference>
<evidence type="ECO:0000259" key="2">
    <source>
        <dbReference type="PROSITE" id="PS50835"/>
    </source>
</evidence>
<dbReference type="GeneID" id="113419450"/>
<accession>A0A6J1V1T5</accession>
<dbReference type="InterPro" id="IPR003599">
    <property type="entry name" value="Ig_sub"/>
</dbReference>
<proteinExistence type="predicted"/>
<organism evidence="3 4">
    <name type="scientific">Notechis scutatus</name>
    <name type="common">mainland tiger snake</name>
    <dbReference type="NCBI Taxonomy" id="8663"/>
    <lineage>
        <taxon>Eukaryota</taxon>
        <taxon>Metazoa</taxon>
        <taxon>Chordata</taxon>
        <taxon>Craniata</taxon>
        <taxon>Vertebrata</taxon>
        <taxon>Euteleostomi</taxon>
        <taxon>Lepidosauria</taxon>
        <taxon>Squamata</taxon>
        <taxon>Bifurcata</taxon>
        <taxon>Unidentata</taxon>
        <taxon>Episquamata</taxon>
        <taxon>Toxicofera</taxon>
        <taxon>Serpentes</taxon>
        <taxon>Colubroidea</taxon>
        <taxon>Elapidae</taxon>
        <taxon>Hydrophiinae</taxon>
        <taxon>Notechis</taxon>
    </lineage>
</organism>
<feature type="compositionally biased region" description="Low complexity" evidence="1">
    <location>
        <begin position="95"/>
        <end position="106"/>
    </location>
</feature>
<dbReference type="GO" id="GO:0004672">
    <property type="term" value="F:protein kinase activity"/>
    <property type="evidence" value="ECO:0007669"/>
    <property type="project" value="TreeGrafter"/>
</dbReference>
<name>A0A6J1V1T5_9SAUR</name>
<dbReference type="RefSeq" id="XP_026534603.1">
    <property type="nucleotide sequence ID" value="XM_026678818.1"/>
</dbReference>
<dbReference type="PANTHER" id="PTHR47633">
    <property type="entry name" value="IMMUNOGLOBULIN"/>
    <property type="match status" value="1"/>
</dbReference>
<dbReference type="SMART" id="SM00408">
    <property type="entry name" value="IGc2"/>
    <property type="match status" value="2"/>
</dbReference>
<evidence type="ECO:0000313" key="4">
    <source>
        <dbReference type="RefSeq" id="XP_026534603.1"/>
    </source>
</evidence>
<dbReference type="InterPro" id="IPR013783">
    <property type="entry name" value="Ig-like_fold"/>
</dbReference>
<gene>
    <name evidence="4" type="primary">LOC113419450</name>
</gene>
<evidence type="ECO:0000256" key="1">
    <source>
        <dbReference type="SAM" id="MobiDB-lite"/>
    </source>
</evidence>
<feature type="compositionally biased region" description="Low complexity" evidence="1">
    <location>
        <begin position="397"/>
        <end position="410"/>
    </location>
</feature>
<dbReference type="InterPro" id="IPR007110">
    <property type="entry name" value="Ig-like_dom"/>
</dbReference>
<dbReference type="AlphaFoldDB" id="A0A6J1V1T5"/>
<dbReference type="FunFam" id="2.60.40.10:FF:002203">
    <property type="entry name" value="Titin, tandem duplicate 1"/>
    <property type="match status" value="1"/>
</dbReference>
<dbReference type="SMART" id="SM00409">
    <property type="entry name" value="IG"/>
    <property type="match status" value="2"/>
</dbReference>
<keyword evidence="3" id="KW-1185">Reference proteome</keyword>
<dbReference type="Gene3D" id="2.60.40.10">
    <property type="entry name" value="Immunoglobulins"/>
    <property type="match status" value="2"/>
</dbReference>
<dbReference type="InterPro" id="IPR013098">
    <property type="entry name" value="Ig_I-set"/>
</dbReference>
<evidence type="ECO:0000313" key="3">
    <source>
        <dbReference type="Proteomes" id="UP000504612"/>
    </source>
</evidence>
<dbReference type="FunFam" id="2.60.40.10:FF:000256">
    <property type="entry name" value="myopalladin isoform X1"/>
    <property type="match status" value="1"/>
</dbReference>